<accession>A0A7Y9I7W9</accession>
<dbReference type="SUPFAM" id="SSF52540">
    <property type="entry name" value="P-loop containing nucleoside triphosphate hydrolases"/>
    <property type="match status" value="1"/>
</dbReference>
<dbReference type="EMBL" id="JACCBU010000001">
    <property type="protein sequence ID" value="NYE71723.1"/>
    <property type="molecule type" value="Genomic_DNA"/>
</dbReference>
<dbReference type="AlphaFoldDB" id="A0A7Y9I7W9"/>
<name>A0A7Y9I7W9_9ACTN</name>
<reference evidence="1 2" key="1">
    <citation type="submission" date="2020-07" db="EMBL/GenBank/DDBJ databases">
        <title>Sequencing the genomes of 1000 actinobacteria strains.</title>
        <authorList>
            <person name="Klenk H.-P."/>
        </authorList>
    </citation>
    <scope>NUCLEOTIDE SEQUENCE [LARGE SCALE GENOMIC DNA]</scope>
    <source>
        <strain evidence="1 2">DSM 22083</strain>
    </source>
</reference>
<dbReference type="RefSeq" id="WP_179752067.1">
    <property type="nucleotide sequence ID" value="NZ_JACCBU010000001.1"/>
</dbReference>
<dbReference type="InterPro" id="IPR027417">
    <property type="entry name" value="P-loop_NTPase"/>
</dbReference>
<evidence type="ECO:0000313" key="1">
    <source>
        <dbReference type="EMBL" id="NYE71723.1"/>
    </source>
</evidence>
<evidence type="ECO:0000313" key="2">
    <source>
        <dbReference type="Proteomes" id="UP000569914"/>
    </source>
</evidence>
<dbReference type="Proteomes" id="UP000569914">
    <property type="component" value="Unassembled WGS sequence"/>
</dbReference>
<sequence length="207" mass="22328">MSGPAGAGKSTLAEGLAATLGRDRPVDRFGEEELFTRPSFARVAAGFRGSGHPVPAEFEEAYGSWLAGLPQDAVAIMDWCPSGMAGDLPWALADRPGYVRHLRRVRALAGGRVLQLRLCVPIGQAVDRAAAERGEDWLDRYDRIARAAGHDQPERRDRITAWATHHNAATELELQAAAEAGWPLETVDASRSPEEVRAQAAALVDGR</sequence>
<gene>
    <name evidence="1" type="ORF">BKA15_003052</name>
</gene>
<comment type="caution">
    <text evidence="1">The sequence shown here is derived from an EMBL/GenBank/DDBJ whole genome shotgun (WGS) entry which is preliminary data.</text>
</comment>
<evidence type="ECO:0008006" key="3">
    <source>
        <dbReference type="Google" id="ProtNLM"/>
    </source>
</evidence>
<keyword evidence="2" id="KW-1185">Reference proteome</keyword>
<organism evidence="1 2">
    <name type="scientific">Microlunatus parietis</name>
    <dbReference type="NCBI Taxonomy" id="682979"/>
    <lineage>
        <taxon>Bacteria</taxon>
        <taxon>Bacillati</taxon>
        <taxon>Actinomycetota</taxon>
        <taxon>Actinomycetes</taxon>
        <taxon>Propionibacteriales</taxon>
        <taxon>Propionibacteriaceae</taxon>
        <taxon>Microlunatus</taxon>
    </lineage>
</organism>
<proteinExistence type="predicted"/>
<protein>
    <recommendedName>
        <fullName evidence="3">AAA domain-containing protein</fullName>
    </recommendedName>
</protein>